<keyword evidence="1" id="KW-0472">Membrane</keyword>
<feature type="transmembrane region" description="Helical" evidence="1">
    <location>
        <begin position="159"/>
        <end position="178"/>
    </location>
</feature>
<organism evidence="2 3">
    <name type="scientific">Aromatoleum tolulyticum</name>
    <dbReference type="NCBI Taxonomy" id="34027"/>
    <lineage>
        <taxon>Bacteria</taxon>
        <taxon>Pseudomonadati</taxon>
        <taxon>Pseudomonadota</taxon>
        <taxon>Betaproteobacteria</taxon>
        <taxon>Rhodocyclales</taxon>
        <taxon>Rhodocyclaceae</taxon>
        <taxon>Aromatoleum</taxon>
    </lineage>
</organism>
<feature type="transmembrane region" description="Helical" evidence="1">
    <location>
        <begin position="119"/>
        <end position="139"/>
    </location>
</feature>
<dbReference type="STRING" id="34027.SAMN05421829_10136"/>
<feature type="transmembrane region" description="Helical" evidence="1">
    <location>
        <begin position="185"/>
        <end position="203"/>
    </location>
</feature>
<sequence length="263" mass="27137">MLFRRIVLCALLVGALAGLLVSAVQHWQAIPLIAAAEVFEGSTEPAEPTAPLAATAHDHDHDLAHGDAHAHDAAEWAPEDGTERHVWTAIANVLNAIGFGLVLVAAITTWEHLRGRPLASARTGLVWGAAGWICVFGLPTLGLPPELPGSVAAPLGDRQAWWLLAAASGAAGLGLLAFVRGPLRLLGLALIALPFAVGAPHLAGGPFAGYDIGIARQMEALAGPFALATTLATAVQWLALGGLSGWAVARWVRPALADLTPTL</sequence>
<feature type="transmembrane region" description="Helical" evidence="1">
    <location>
        <begin position="86"/>
        <end position="107"/>
    </location>
</feature>
<evidence type="ECO:0000256" key="1">
    <source>
        <dbReference type="SAM" id="Phobius"/>
    </source>
</evidence>
<accession>A0A1N6N3C7</accession>
<proteinExistence type="predicted"/>
<dbReference type="EMBL" id="FTMD01000001">
    <property type="protein sequence ID" value="SIP86553.1"/>
    <property type="molecule type" value="Genomic_DNA"/>
</dbReference>
<reference evidence="3" key="1">
    <citation type="submission" date="2017-01" db="EMBL/GenBank/DDBJ databases">
        <authorList>
            <person name="Varghese N."/>
            <person name="Submissions S."/>
        </authorList>
    </citation>
    <scope>NUCLEOTIDE SEQUENCE [LARGE SCALE GENOMIC DNA]</scope>
    <source>
        <strain evidence="3">ATCC 51758</strain>
    </source>
</reference>
<dbReference type="AlphaFoldDB" id="A0A1N6N3C7"/>
<dbReference type="RefSeq" id="WP_076600086.1">
    <property type="nucleotide sequence ID" value="NZ_FTMD01000001.1"/>
</dbReference>
<protein>
    <submittedName>
        <fullName evidence="2">Cobalt transporter subunit CbtA</fullName>
    </submittedName>
</protein>
<dbReference type="Proteomes" id="UP000186819">
    <property type="component" value="Unassembled WGS sequence"/>
</dbReference>
<keyword evidence="3" id="KW-1185">Reference proteome</keyword>
<dbReference type="Pfam" id="PF09490">
    <property type="entry name" value="CbtA"/>
    <property type="match status" value="1"/>
</dbReference>
<keyword evidence="1" id="KW-0812">Transmembrane</keyword>
<evidence type="ECO:0000313" key="2">
    <source>
        <dbReference type="EMBL" id="SIP86553.1"/>
    </source>
</evidence>
<feature type="transmembrane region" description="Helical" evidence="1">
    <location>
        <begin position="223"/>
        <end position="249"/>
    </location>
</feature>
<evidence type="ECO:0000313" key="3">
    <source>
        <dbReference type="Proteomes" id="UP000186819"/>
    </source>
</evidence>
<name>A0A1N6N3C7_9RHOO</name>
<dbReference type="InterPro" id="IPR012666">
    <property type="entry name" value="CbtA_put"/>
</dbReference>
<gene>
    <name evidence="2" type="ORF">SAMN05421829_10136</name>
</gene>
<dbReference type="OrthoDB" id="9813640at2"/>
<keyword evidence="1" id="KW-1133">Transmembrane helix</keyword>